<keyword evidence="2" id="KW-0812">Transmembrane</keyword>
<keyword evidence="2" id="KW-1133">Transmembrane helix</keyword>
<dbReference type="Gene3D" id="2.60.40.1240">
    <property type="match status" value="1"/>
</dbReference>
<keyword evidence="1" id="KW-0732">Signal</keyword>
<dbReference type="Proteomes" id="UP000031972">
    <property type="component" value="Unassembled WGS sequence"/>
</dbReference>
<sequence length="194" mass="20513">MNKVLKFSLMGCGGLIAVIAILIGIFIILAVFLGSDDTEPVSITQTPQEEPEDEVLVEPEEEITGIGSPLDVEGVIFTINSTSTATNVGGEFGENAKGEYLIIDVTVENNRNESISVDSSFFKLLIDGVEYKADGGAAIYANQDTSFFLESVNPGLSLTGSVPFDAPPGLDISNAQVQVQTGFFGTETGLINLQ</sequence>
<dbReference type="RefSeq" id="WP_041054174.1">
    <property type="nucleotide sequence ID" value="NZ_JXRR01000001.1"/>
</dbReference>
<protein>
    <recommendedName>
        <fullName evidence="3">DUF4352 domain-containing protein</fullName>
    </recommendedName>
</protein>
<keyword evidence="5" id="KW-1185">Reference proteome</keyword>
<dbReference type="Pfam" id="PF11611">
    <property type="entry name" value="DUF4352"/>
    <property type="match status" value="1"/>
</dbReference>
<comment type="caution">
    <text evidence="4">The sequence shown here is derived from an EMBL/GenBank/DDBJ whole genome shotgun (WGS) entry which is preliminary data.</text>
</comment>
<dbReference type="InterPro" id="IPR029051">
    <property type="entry name" value="DUF4352"/>
</dbReference>
<reference evidence="4 5" key="1">
    <citation type="submission" date="2015-01" db="EMBL/GenBank/DDBJ databases">
        <title>Jeotgalibacillus campisalis genome sequencing.</title>
        <authorList>
            <person name="Goh K.M."/>
            <person name="Chan K.-G."/>
            <person name="Yaakop A.S."/>
            <person name="Ee R."/>
            <person name="Gan H.M."/>
            <person name="Chan C.S."/>
        </authorList>
    </citation>
    <scope>NUCLEOTIDE SEQUENCE [LARGE SCALE GENOMIC DNA]</scope>
    <source>
        <strain evidence="4 5">SF-57</strain>
    </source>
</reference>
<dbReference type="AlphaFoldDB" id="A0A0C2SGQ3"/>
<accession>A0A0C2SGQ3</accession>
<dbReference type="PATRIC" id="fig|220754.4.peg.448"/>
<organism evidence="4 5">
    <name type="scientific">Jeotgalibacillus campisalis</name>
    <dbReference type="NCBI Taxonomy" id="220754"/>
    <lineage>
        <taxon>Bacteria</taxon>
        <taxon>Bacillati</taxon>
        <taxon>Bacillota</taxon>
        <taxon>Bacilli</taxon>
        <taxon>Bacillales</taxon>
        <taxon>Caryophanaceae</taxon>
        <taxon>Jeotgalibacillus</taxon>
    </lineage>
</organism>
<feature type="domain" description="DUF4352" evidence="3">
    <location>
        <begin position="65"/>
        <end position="186"/>
    </location>
</feature>
<evidence type="ECO:0000313" key="4">
    <source>
        <dbReference type="EMBL" id="KIL53109.1"/>
    </source>
</evidence>
<gene>
    <name evidence="4" type="ORF">KR50_04380</name>
</gene>
<keyword evidence="2" id="KW-0472">Membrane</keyword>
<proteinExistence type="predicted"/>
<dbReference type="InterPro" id="IPR029050">
    <property type="entry name" value="Immunoprotect_excell_Ig-like"/>
</dbReference>
<feature type="transmembrane region" description="Helical" evidence="2">
    <location>
        <begin position="7"/>
        <end position="33"/>
    </location>
</feature>
<evidence type="ECO:0000256" key="1">
    <source>
        <dbReference type="ARBA" id="ARBA00022729"/>
    </source>
</evidence>
<name>A0A0C2SGQ3_9BACL</name>
<evidence type="ECO:0000259" key="3">
    <source>
        <dbReference type="Pfam" id="PF11611"/>
    </source>
</evidence>
<dbReference type="EMBL" id="JXRR01000001">
    <property type="protein sequence ID" value="KIL53109.1"/>
    <property type="molecule type" value="Genomic_DNA"/>
</dbReference>
<dbReference type="OrthoDB" id="2389763at2"/>
<evidence type="ECO:0000313" key="5">
    <source>
        <dbReference type="Proteomes" id="UP000031972"/>
    </source>
</evidence>
<evidence type="ECO:0000256" key="2">
    <source>
        <dbReference type="SAM" id="Phobius"/>
    </source>
</evidence>